<dbReference type="Pfam" id="PF00365">
    <property type="entry name" value="PFK"/>
    <property type="match status" value="1"/>
</dbReference>
<dbReference type="PANTHER" id="PTHR13697:SF4">
    <property type="entry name" value="ATP-DEPENDENT 6-PHOSPHOFRUCTOKINASE"/>
    <property type="match status" value="1"/>
</dbReference>
<comment type="activity regulation">
    <text evidence="14">Allosterically activated by ADP and other diphosphonucleosides, and allosterically inhibited by phosphoenolpyruvate.</text>
</comment>
<dbReference type="NCBIfam" id="NF002872">
    <property type="entry name" value="PRK03202.1"/>
    <property type="match status" value="1"/>
</dbReference>
<evidence type="ECO:0000256" key="12">
    <source>
        <dbReference type="ARBA" id="ARBA00023152"/>
    </source>
</evidence>
<keyword evidence="9 14" id="KW-0418">Kinase</keyword>
<dbReference type="Gene3D" id="3.40.50.450">
    <property type="match status" value="1"/>
</dbReference>
<dbReference type="HAMAP" id="MF_00339">
    <property type="entry name" value="Phosphofructokinase_I_B1"/>
    <property type="match status" value="1"/>
</dbReference>
<dbReference type="InterPro" id="IPR012003">
    <property type="entry name" value="ATP_PFK_prok-type"/>
</dbReference>
<keyword evidence="11 14" id="KW-0460">Magnesium</keyword>
<evidence type="ECO:0000256" key="14">
    <source>
        <dbReference type="HAMAP-Rule" id="MF_00339"/>
    </source>
</evidence>
<feature type="binding site" description="in other chain" evidence="14">
    <location>
        <position position="158"/>
    </location>
    <ligand>
        <name>ADP</name>
        <dbReference type="ChEBI" id="CHEBI:456216"/>
        <note>allosteric activator; ligand shared between dimeric partners</note>
    </ligand>
</feature>
<dbReference type="Gene3D" id="3.40.50.460">
    <property type="entry name" value="Phosphofructokinase domain"/>
    <property type="match status" value="1"/>
</dbReference>
<feature type="binding site" description="in other chain" evidence="14">
    <location>
        <begin position="256"/>
        <end position="259"/>
    </location>
    <ligand>
        <name>substrate</name>
        <note>ligand shared between dimeric partners</note>
    </ligand>
</feature>
<dbReference type="PROSITE" id="PS00433">
    <property type="entry name" value="PHOSPHOFRUCTOKINASE"/>
    <property type="match status" value="1"/>
</dbReference>
<dbReference type="EC" id="2.7.1.11" evidence="14"/>
<evidence type="ECO:0000256" key="11">
    <source>
        <dbReference type="ARBA" id="ARBA00022842"/>
    </source>
</evidence>
<feature type="active site" description="Proton acceptor" evidence="14">
    <location>
        <position position="131"/>
    </location>
</feature>
<dbReference type="AlphaFoldDB" id="A0A379DGB3"/>
<feature type="binding site" description="in other chain" evidence="14">
    <location>
        <begin position="217"/>
        <end position="219"/>
    </location>
    <ligand>
        <name>ADP</name>
        <dbReference type="ChEBI" id="CHEBI:456216"/>
        <note>allosteric activator; ligand shared between dimeric partners</note>
    </ligand>
</feature>
<evidence type="ECO:0000256" key="1">
    <source>
        <dbReference type="ARBA" id="ARBA00001946"/>
    </source>
</evidence>
<dbReference type="FunFam" id="3.40.50.460:FF:000006">
    <property type="entry name" value="ATP-dependent 6-phosphofructokinase"/>
    <property type="match status" value="1"/>
</dbReference>
<feature type="binding site" description="in other chain" evidence="14">
    <location>
        <position position="215"/>
    </location>
    <ligand>
        <name>ADP</name>
        <dbReference type="ChEBI" id="CHEBI:456216"/>
        <note>allosteric activator; ligand shared between dimeric partners</note>
    </ligand>
</feature>
<keyword evidence="6 14" id="KW-0808">Transferase</keyword>
<evidence type="ECO:0000256" key="2">
    <source>
        <dbReference type="ARBA" id="ARBA00004496"/>
    </source>
</evidence>
<dbReference type="GO" id="GO:0016208">
    <property type="term" value="F:AMP binding"/>
    <property type="evidence" value="ECO:0007669"/>
    <property type="project" value="TreeGrafter"/>
</dbReference>
<keyword evidence="5 14" id="KW-0021">Allosteric enzyme</keyword>
<dbReference type="InterPro" id="IPR035966">
    <property type="entry name" value="PKF_sf"/>
</dbReference>
<dbReference type="GO" id="GO:0003872">
    <property type="term" value="F:6-phosphofructokinase activity"/>
    <property type="evidence" value="ECO:0007669"/>
    <property type="project" value="UniProtKB-UniRule"/>
</dbReference>
<dbReference type="GO" id="GO:0070095">
    <property type="term" value="F:fructose-6-phosphate binding"/>
    <property type="evidence" value="ECO:0007669"/>
    <property type="project" value="TreeGrafter"/>
</dbReference>
<evidence type="ECO:0000256" key="8">
    <source>
        <dbReference type="ARBA" id="ARBA00022741"/>
    </source>
</evidence>
<gene>
    <name evidence="16" type="primary">pfkA_1</name>
    <name evidence="14" type="synonym">pfkA</name>
    <name evidence="16" type="ORF">NCTC13100_00564</name>
</gene>
<keyword evidence="8 14" id="KW-0547">Nucleotide-binding</keyword>
<evidence type="ECO:0000256" key="6">
    <source>
        <dbReference type="ARBA" id="ARBA00022679"/>
    </source>
</evidence>
<keyword evidence="10 14" id="KW-0067">ATP-binding</keyword>
<comment type="caution">
    <text evidence="14">Lacks conserved residue(s) required for the propagation of feature annotation.</text>
</comment>
<dbReference type="InterPro" id="IPR015912">
    <property type="entry name" value="Phosphofructokinase_CS"/>
</dbReference>
<dbReference type="GO" id="GO:0006002">
    <property type="term" value="P:fructose 6-phosphate metabolic process"/>
    <property type="evidence" value="ECO:0007669"/>
    <property type="project" value="UniProtKB-UniRule"/>
</dbReference>
<evidence type="ECO:0000256" key="5">
    <source>
        <dbReference type="ARBA" id="ARBA00022533"/>
    </source>
</evidence>
<dbReference type="GO" id="GO:0061621">
    <property type="term" value="P:canonical glycolysis"/>
    <property type="evidence" value="ECO:0007669"/>
    <property type="project" value="TreeGrafter"/>
</dbReference>
<dbReference type="PANTHER" id="PTHR13697">
    <property type="entry name" value="PHOSPHOFRUCTOKINASE"/>
    <property type="match status" value="1"/>
</dbReference>
<accession>A0A379DGB3</accession>
<evidence type="ECO:0000259" key="15">
    <source>
        <dbReference type="Pfam" id="PF00365"/>
    </source>
</evidence>
<dbReference type="PRINTS" id="PR00476">
    <property type="entry name" value="PHFRCTKINASE"/>
</dbReference>
<feature type="domain" description="Phosphofructokinase" evidence="15">
    <location>
        <begin position="7"/>
        <end position="282"/>
    </location>
</feature>
<dbReference type="PIRSF" id="PIRSF000532">
    <property type="entry name" value="ATP_PFK_prok"/>
    <property type="match status" value="1"/>
</dbReference>
<feature type="binding site" evidence="14">
    <location>
        <position position="250"/>
    </location>
    <ligand>
        <name>substrate</name>
        <note>ligand shared between dimeric partners</note>
    </ligand>
</feature>
<dbReference type="Proteomes" id="UP000254263">
    <property type="component" value="Unassembled WGS sequence"/>
</dbReference>
<feature type="binding site" description="in other chain" evidence="14">
    <location>
        <position position="226"/>
    </location>
    <ligand>
        <name>substrate</name>
        <note>ligand shared between dimeric partners</note>
    </ligand>
</feature>
<feature type="binding site" description="in other chain" evidence="14">
    <location>
        <begin position="129"/>
        <end position="131"/>
    </location>
    <ligand>
        <name>substrate</name>
        <note>ligand shared between dimeric partners</note>
    </ligand>
</feature>
<dbReference type="GO" id="GO:0042802">
    <property type="term" value="F:identical protein binding"/>
    <property type="evidence" value="ECO:0007669"/>
    <property type="project" value="TreeGrafter"/>
</dbReference>
<comment type="function">
    <text evidence="14">Catalyzes the phosphorylation of D-fructose 6-phosphate to fructose 1,6-bisphosphate by ATP, the first committing step of glycolysis.</text>
</comment>
<reference evidence="16 17" key="1">
    <citation type="submission" date="2018-06" db="EMBL/GenBank/DDBJ databases">
        <authorList>
            <consortium name="Pathogen Informatics"/>
            <person name="Doyle S."/>
        </authorList>
    </citation>
    <scope>NUCLEOTIDE SEQUENCE [LARGE SCALE GENOMIC DNA]</scope>
    <source>
        <strain evidence="16 17">NCTC13100</strain>
    </source>
</reference>
<dbReference type="GO" id="GO:0005524">
    <property type="term" value="F:ATP binding"/>
    <property type="evidence" value="ECO:0007669"/>
    <property type="project" value="UniProtKB-UniRule"/>
</dbReference>
<feature type="binding site" description="in other chain" evidence="14">
    <location>
        <begin position="189"/>
        <end position="191"/>
    </location>
    <ligand>
        <name>ADP</name>
        <dbReference type="ChEBI" id="CHEBI:456216"/>
        <note>allosteric activator; ligand shared between dimeric partners</note>
    </ligand>
</feature>
<organism evidence="16 17">
    <name type="scientific">Porphyromonas macacae</name>
    <dbReference type="NCBI Taxonomy" id="28115"/>
    <lineage>
        <taxon>Bacteria</taxon>
        <taxon>Pseudomonadati</taxon>
        <taxon>Bacteroidota</taxon>
        <taxon>Bacteroidia</taxon>
        <taxon>Bacteroidales</taxon>
        <taxon>Porphyromonadaceae</taxon>
        <taxon>Porphyromonas</taxon>
    </lineage>
</organism>
<comment type="subcellular location">
    <subcellularLocation>
        <location evidence="2 14">Cytoplasm</location>
    </subcellularLocation>
</comment>
<dbReference type="GO" id="GO:0046872">
    <property type="term" value="F:metal ion binding"/>
    <property type="evidence" value="ECO:0007669"/>
    <property type="project" value="UniProtKB-KW"/>
</dbReference>
<evidence type="ECO:0000256" key="10">
    <source>
        <dbReference type="ARBA" id="ARBA00022840"/>
    </source>
</evidence>
<dbReference type="NCBIfam" id="TIGR02482">
    <property type="entry name" value="PFKA_ATP"/>
    <property type="match status" value="1"/>
</dbReference>
<dbReference type="InterPro" id="IPR022953">
    <property type="entry name" value="ATP_PFK"/>
</dbReference>
<keyword evidence="4 14" id="KW-0963">Cytoplasm</keyword>
<keyword evidence="12 14" id="KW-0324">Glycolysis</keyword>
<evidence type="ECO:0000256" key="13">
    <source>
        <dbReference type="ARBA" id="ARBA00048070"/>
    </source>
</evidence>
<comment type="catalytic activity">
    <reaction evidence="13 14">
        <text>beta-D-fructose 6-phosphate + ATP = beta-D-fructose 1,6-bisphosphate + ADP + H(+)</text>
        <dbReference type="Rhea" id="RHEA:16109"/>
        <dbReference type="ChEBI" id="CHEBI:15378"/>
        <dbReference type="ChEBI" id="CHEBI:30616"/>
        <dbReference type="ChEBI" id="CHEBI:32966"/>
        <dbReference type="ChEBI" id="CHEBI:57634"/>
        <dbReference type="ChEBI" id="CHEBI:456216"/>
        <dbReference type="EC" id="2.7.1.11"/>
    </reaction>
</comment>
<feature type="binding site" evidence="14">
    <location>
        <position position="166"/>
    </location>
    <ligand>
        <name>substrate</name>
        <note>ligand shared between dimeric partners</note>
    </ligand>
</feature>
<evidence type="ECO:0000256" key="7">
    <source>
        <dbReference type="ARBA" id="ARBA00022723"/>
    </source>
</evidence>
<dbReference type="UniPathway" id="UPA00109">
    <property type="reaction ID" value="UER00182"/>
</dbReference>
<dbReference type="SUPFAM" id="SSF53784">
    <property type="entry name" value="Phosphofructokinase"/>
    <property type="match status" value="1"/>
</dbReference>
<dbReference type="EMBL" id="UGTI01000001">
    <property type="protein sequence ID" value="SUB77440.1"/>
    <property type="molecule type" value="Genomic_DNA"/>
</dbReference>
<dbReference type="GO" id="GO:0048029">
    <property type="term" value="F:monosaccharide binding"/>
    <property type="evidence" value="ECO:0007669"/>
    <property type="project" value="TreeGrafter"/>
</dbReference>
<feature type="binding site" evidence="14">
    <location>
        <position position="106"/>
    </location>
    <ligand>
        <name>Mg(2+)</name>
        <dbReference type="ChEBI" id="CHEBI:18420"/>
        <note>catalytic</note>
    </ligand>
</feature>
<feature type="binding site" evidence="14">
    <location>
        <begin position="105"/>
        <end position="108"/>
    </location>
    <ligand>
        <name>ATP</name>
        <dbReference type="ChEBI" id="CHEBI:30616"/>
    </ligand>
</feature>
<dbReference type="GO" id="GO:0030388">
    <property type="term" value="P:fructose 1,6-bisphosphate metabolic process"/>
    <property type="evidence" value="ECO:0007669"/>
    <property type="project" value="TreeGrafter"/>
</dbReference>
<evidence type="ECO:0000256" key="9">
    <source>
        <dbReference type="ARBA" id="ARBA00022777"/>
    </source>
</evidence>
<sequence length="326" mass="34861">MAKINCVGVITSGGDSPGMNAAIRAVTRAAIYSGLSVKAIYHGYRGLIEGEIKLFHTENVSNIIQRGGTIIKTARCPEFRTPEGRRKAYENMVKEQIDALVVIGGDGSLRGARAFAEDYNVPIVGIPGTIDNDLCGTDSTIGYSTALNTITDAVDKLRDTASSHERLFFVEVMGREAGFLALNGAIASGAEAAIIPEYVFEKDQLAEYIENGFRKTKNSSIVLVAESEVTGGAMGVAERVKKEYPSFNVRVTILGHIQRGGTPSAEDRILASRMGVAAVAALIDGQRNVMIGIDNDTIVQVPFSQAIKKNKPIDTGLVDALHMLSI</sequence>
<name>A0A379DGB3_9PORP</name>
<evidence type="ECO:0000256" key="3">
    <source>
        <dbReference type="ARBA" id="ARBA00004679"/>
    </source>
</evidence>
<evidence type="ECO:0000256" key="4">
    <source>
        <dbReference type="ARBA" id="ARBA00022490"/>
    </source>
</evidence>
<protein>
    <recommendedName>
        <fullName evidence="14">ATP-dependent 6-phosphofructokinase</fullName>
        <shortName evidence="14">ATP-PFK</shortName>
        <shortName evidence="14">Phosphofructokinase</shortName>
        <ecNumber evidence="14">2.7.1.11</ecNumber>
    </recommendedName>
    <alternativeName>
        <fullName evidence="14">Phosphohexokinase</fullName>
    </alternativeName>
</protein>
<feature type="binding site" description="in other chain" evidence="14">
    <location>
        <begin position="173"/>
        <end position="175"/>
    </location>
    <ligand>
        <name>substrate</name>
        <note>ligand shared between dimeric partners</note>
    </ligand>
</feature>
<comment type="cofactor">
    <cofactor evidence="1 14">
        <name>Mg(2+)</name>
        <dbReference type="ChEBI" id="CHEBI:18420"/>
    </cofactor>
</comment>
<dbReference type="FunFam" id="3.40.50.450:FF:000001">
    <property type="entry name" value="ATP-dependent 6-phosphofructokinase"/>
    <property type="match status" value="1"/>
</dbReference>
<comment type="similarity">
    <text evidence="14">Belongs to the phosphofructokinase type A (PFKA) family. ATP-dependent PFK group I subfamily. Prokaryotic clade 'B1' sub-subfamily.</text>
</comment>
<feature type="binding site" evidence="14">
    <location>
        <begin position="24"/>
        <end position="28"/>
    </location>
    <ligand>
        <name>ADP</name>
        <dbReference type="ChEBI" id="CHEBI:456216"/>
        <note>allosteric activator; ligand shared between dimeric partners</note>
    </ligand>
</feature>
<dbReference type="GO" id="GO:0005945">
    <property type="term" value="C:6-phosphofructokinase complex"/>
    <property type="evidence" value="ECO:0007669"/>
    <property type="project" value="TreeGrafter"/>
</dbReference>
<evidence type="ECO:0000313" key="17">
    <source>
        <dbReference type="Proteomes" id="UP000254263"/>
    </source>
</evidence>
<feature type="binding site" evidence="14">
    <location>
        <begin position="75"/>
        <end position="76"/>
    </location>
    <ligand>
        <name>ATP</name>
        <dbReference type="ChEBI" id="CHEBI:30616"/>
    </ligand>
</feature>
<evidence type="ECO:0000313" key="16">
    <source>
        <dbReference type="EMBL" id="SUB77440.1"/>
    </source>
</evidence>
<proteinExistence type="inferred from homology"/>
<feature type="binding site" evidence="14">
    <location>
        <position position="14"/>
    </location>
    <ligand>
        <name>ATP</name>
        <dbReference type="ChEBI" id="CHEBI:30616"/>
    </ligand>
</feature>
<dbReference type="InterPro" id="IPR000023">
    <property type="entry name" value="Phosphofructokinase_dom"/>
</dbReference>
<dbReference type="InterPro" id="IPR012828">
    <property type="entry name" value="PFKA_ATP_prok"/>
</dbReference>
<keyword evidence="7 14" id="KW-0479">Metal-binding</keyword>
<comment type="pathway">
    <text evidence="3 14">Carbohydrate degradation; glycolysis; D-glyceraldehyde 3-phosphate and glycerone phosphate from D-glucose: step 3/4.</text>
</comment>
<dbReference type="RefSeq" id="WP_018360207.1">
    <property type="nucleotide sequence ID" value="NZ_UGTI01000001.1"/>
</dbReference>
<comment type="subunit">
    <text evidence="14">Homotetramer.</text>
</comment>